<dbReference type="PRINTS" id="PR00081">
    <property type="entry name" value="GDHRDH"/>
</dbReference>
<dbReference type="PRINTS" id="PR00080">
    <property type="entry name" value="SDRFAMILY"/>
</dbReference>
<dbReference type="Proteomes" id="UP000197050">
    <property type="component" value="Chromosome"/>
</dbReference>
<sequence length="295" mass="31396">MTTTNQKTWLITGAARGLGAGIARAALDAGDRVVVAGRNRDALIKAFGPDSDTVLSLALDVTDTTAIAAAVEAVMARFGRIDVLVNNAGYGHLGIFEETSAQDARTQFDTNVFGLFDMTRAVLPIMRAQRSGHVFNISSIGGLMGGESGAIYCASKFAVEGFSESVAQEVRPFGIHLTIVEPGFFRTDFLDASSIRYGDNPIADYAEASRAIRAFYDARSHNQAGDPAKLGQALVVLANAENPPVRWSAGTDAIGVVEMKADSLRAELEAWRDLSASTDGDFTFREEPRLGGAWG</sequence>
<dbReference type="Gene3D" id="3.40.50.720">
    <property type="entry name" value="NAD(P)-binding Rossmann-like Domain"/>
    <property type="match status" value="1"/>
</dbReference>
<gene>
    <name evidence="5" type="ORF">CEP68_01485</name>
</gene>
<evidence type="ECO:0000259" key="4">
    <source>
        <dbReference type="SMART" id="SM00822"/>
    </source>
</evidence>
<protein>
    <submittedName>
        <fullName evidence="5">KR domain-containing protein</fullName>
    </submittedName>
</protein>
<dbReference type="GO" id="GO:0016491">
    <property type="term" value="F:oxidoreductase activity"/>
    <property type="evidence" value="ECO:0007669"/>
    <property type="project" value="UniProtKB-KW"/>
</dbReference>
<evidence type="ECO:0000313" key="5">
    <source>
        <dbReference type="EMBL" id="ASE38286.1"/>
    </source>
</evidence>
<reference evidence="6" key="1">
    <citation type="submission" date="2017-06" db="EMBL/GenBank/DDBJ databases">
        <title>FDA dAtabase for Regulatory Grade micrObial Sequences (FDA-ARGOS): Supporting development and validation of Infectious Disease Dx tests.</title>
        <authorList>
            <person name="Minogue T."/>
            <person name="Wolcott M."/>
            <person name="Wasieloski L."/>
            <person name="Aguilar W."/>
            <person name="Moore D."/>
            <person name="Tallon L."/>
            <person name="Sadzewicz L."/>
            <person name="Sengamalay N."/>
            <person name="Ott S."/>
            <person name="Godinez A."/>
            <person name="Nagaraj S."/>
            <person name="Nadendla S."/>
            <person name="Geyer C."/>
            <person name="Sichtig H."/>
        </authorList>
    </citation>
    <scope>NUCLEOTIDE SEQUENCE [LARGE SCALE GENOMIC DNA]</scope>
    <source>
        <strain evidence="6">FDAARGOS_289</strain>
    </source>
</reference>
<dbReference type="CDD" id="cd05374">
    <property type="entry name" value="17beta-HSD-like_SDR_c"/>
    <property type="match status" value="1"/>
</dbReference>
<dbReference type="InterPro" id="IPR002347">
    <property type="entry name" value="SDR_fam"/>
</dbReference>
<dbReference type="EMBL" id="CP022048">
    <property type="protein sequence ID" value="ASE38286.1"/>
    <property type="molecule type" value="Genomic_DNA"/>
</dbReference>
<dbReference type="InterPro" id="IPR057326">
    <property type="entry name" value="KR_dom"/>
</dbReference>
<dbReference type="InterPro" id="IPR051911">
    <property type="entry name" value="SDR_oxidoreductase"/>
</dbReference>
<dbReference type="InterPro" id="IPR020904">
    <property type="entry name" value="Sc_DH/Rdtase_CS"/>
</dbReference>
<comment type="similarity">
    <text evidence="1 3">Belongs to the short-chain dehydrogenases/reductases (SDR) family.</text>
</comment>
<name>A0A1Z3U4T9_BREVE</name>
<dbReference type="InterPro" id="IPR036291">
    <property type="entry name" value="NAD(P)-bd_dom_sf"/>
</dbReference>
<feature type="domain" description="Ketoreductase" evidence="4">
    <location>
        <begin position="7"/>
        <end position="188"/>
    </location>
</feature>
<proteinExistence type="inferred from homology"/>
<organism evidence="5 6">
    <name type="scientific">Brevundimonas vesicularis</name>
    <name type="common">Pseudomonas vesicularis</name>
    <dbReference type="NCBI Taxonomy" id="41276"/>
    <lineage>
        <taxon>Bacteria</taxon>
        <taxon>Pseudomonadati</taxon>
        <taxon>Pseudomonadota</taxon>
        <taxon>Alphaproteobacteria</taxon>
        <taxon>Caulobacterales</taxon>
        <taxon>Caulobacteraceae</taxon>
        <taxon>Brevundimonas</taxon>
    </lineage>
</organism>
<keyword evidence="2" id="KW-0560">Oxidoreductase</keyword>
<dbReference type="RefSeq" id="WP_066625892.1">
    <property type="nucleotide sequence ID" value="NZ_CP022048.2"/>
</dbReference>
<evidence type="ECO:0000313" key="6">
    <source>
        <dbReference type="Proteomes" id="UP000197050"/>
    </source>
</evidence>
<evidence type="ECO:0000256" key="3">
    <source>
        <dbReference type="RuleBase" id="RU000363"/>
    </source>
</evidence>
<dbReference type="AlphaFoldDB" id="A0A1Z3U4T9"/>
<evidence type="ECO:0000256" key="2">
    <source>
        <dbReference type="ARBA" id="ARBA00023002"/>
    </source>
</evidence>
<dbReference type="PANTHER" id="PTHR43976">
    <property type="entry name" value="SHORT CHAIN DEHYDROGENASE"/>
    <property type="match status" value="1"/>
</dbReference>
<dbReference type="KEGG" id="bvc:CEP68_01485"/>
<evidence type="ECO:0000256" key="1">
    <source>
        <dbReference type="ARBA" id="ARBA00006484"/>
    </source>
</evidence>
<dbReference type="SUPFAM" id="SSF51735">
    <property type="entry name" value="NAD(P)-binding Rossmann-fold domains"/>
    <property type="match status" value="1"/>
</dbReference>
<dbReference type="GeneID" id="34015940"/>
<dbReference type="PANTHER" id="PTHR43976:SF16">
    <property type="entry name" value="SHORT-CHAIN DEHYDROGENASE_REDUCTASE FAMILY PROTEIN"/>
    <property type="match status" value="1"/>
</dbReference>
<dbReference type="PROSITE" id="PS00061">
    <property type="entry name" value="ADH_SHORT"/>
    <property type="match status" value="1"/>
</dbReference>
<dbReference type="SMART" id="SM00822">
    <property type="entry name" value="PKS_KR"/>
    <property type="match status" value="1"/>
</dbReference>
<dbReference type="Pfam" id="PF00106">
    <property type="entry name" value="adh_short"/>
    <property type="match status" value="1"/>
</dbReference>
<accession>A0A1Z3U4T9</accession>
<dbReference type="NCBIfam" id="NF004824">
    <property type="entry name" value="PRK06180.1"/>
    <property type="match status" value="1"/>
</dbReference>